<dbReference type="PANTHER" id="PTHR24286:SF220">
    <property type="entry name" value="ABSCISIC ACID 8'-HYDROXYLASE 2"/>
    <property type="match status" value="1"/>
</dbReference>
<accession>A0AAD8GXP8</accession>
<comment type="cofactor">
    <cofactor evidence="1 15">
        <name>heme</name>
        <dbReference type="ChEBI" id="CHEBI:30413"/>
    </cofactor>
</comment>
<keyword evidence="6 15" id="KW-0479">Metal-binding</keyword>
<dbReference type="GO" id="GO:0009737">
    <property type="term" value="P:response to abscisic acid"/>
    <property type="evidence" value="ECO:0007669"/>
    <property type="project" value="UniProtKB-ARBA"/>
</dbReference>
<keyword evidence="9 15" id="KW-0408">Iron</keyword>
<dbReference type="EC" id="1.14.14.137" evidence="14"/>
<evidence type="ECO:0000256" key="3">
    <source>
        <dbReference type="ARBA" id="ARBA00010617"/>
    </source>
</evidence>
<dbReference type="InterPro" id="IPR002401">
    <property type="entry name" value="Cyt_P450_E_grp-I"/>
</dbReference>
<protein>
    <recommendedName>
        <fullName evidence="14">(+)-abscisic acid 8'-hydroxylase</fullName>
        <ecNumber evidence="14">1.14.14.137</ecNumber>
    </recommendedName>
</protein>
<evidence type="ECO:0000256" key="5">
    <source>
        <dbReference type="ARBA" id="ARBA00022692"/>
    </source>
</evidence>
<dbReference type="InterPro" id="IPR017972">
    <property type="entry name" value="Cyt_P450_CS"/>
</dbReference>
<dbReference type="GO" id="GO:0009414">
    <property type="term" value="P:response to water deprivation"/>
    <property type="evidence" value="ECO:0007669"/>
    <property type="project" value="UniProtKB-ARBA"/>
</dbReference>
<evidence type="ECO:0000256" key="10">
    <source>
        <dbReference type="ARBA" id="ARBA00023033"/>
    </source>
</evidence>
<dbReference type="GO" id="GO:0005506">
    <property type="term" value="F:iron ion binding"/>
    <property type="evidence" value="ECO:0007669"/>
    <property type="project" value="InterPro"/>
</dbReference>
<proteinExistence type="inferred from homology"/>
<evidence type="ECO:0000256" key="15">
    <source>
        <dbReference type="PIRSR" id="PIRSR602401-1"/>
    </source>
</evidence>
<sequence>MISFLLIFVLIIIYFFFKWSFFYSSLPKGKLLPPGSMGWPYFGETLQLYSQNPNSFFSTRQQRYGDIFKTHILGCPCVMISRPEAAKMVLVTHDHLFKPTYPPSKENMIGHNALFFHQGPYHSHLRKMVQSSFLPCALKESVPRIENLVIDMLPKFVDKTINTLCEMKKYAFDVAIISAFGINTEVEIEQIKQLYRILEKGYNSMPLNVPGTPFYKAMKARKLLNEKLSKLIGKERKSKKAAGTGGLLEVLLGSDQAERSDSKLTDSQIADNIIGVIFAAHDTTASVMTWVLMYLHDNIDVLEAVAREQEGIRCRISEENRNLTWDDTRLMPLTSRVFQETLRSASILSFTFREAVEDVEFEGHFIPKGWKVLPLFRSIHHSAALFPHPSKFDPSRFEVAPRPNSYMPFGKGVHSCPGSELAKLETLILLHHLTTTYRWKVISSHSGTHYGPFPVPKGGLPIVLSPICRT</sequence>
<evidence type="ECO:0000313" key="19">
    <source>
        <dbReference type="Proteomes" id="UP001237642"/>
    </source>
</evidence>
<dbReference type="FunFam" id="1.10.630.10:FF:000014">
    <property type="entry name" value="Abscisic acid 8"/>
    <property type="match status" value="1"/>
</dbReference>
<evidence type="ECO:0000256" key="7">
    <source>
        <dbReference type="ARBA" id="ARBA00022989"/>
    </source>
</evidence>
<evidence type="ECO:0000256" key="12">
    <source>
        <dbReference type="ARBA" id="ARBA00050609"/>
    </source>
</evidence>
<evidence type="ECO:0000256" key="9">
    <source>
        <dbReference type="ARBA" id="ARBA00023004"/>
    </source>
</evidence>
<dbReference type="Proteomes" id="UP001237642">
    <property type="component" value="Unassembled WGS sequence"/>
</dbReference>
<gene>
    <name evidence="18" type="ORF">POM88_050503</name>
</gene>
<organism evidence="18 19">
    <name type="scientific">Heracleum sosnowskyi</name>
    <dbReference type="NCBI Taxonomy" id="360622"/>
    <lineage>
        <taxon>Eukaryota</taxon>
        <taxon>Viridiplantae</taxon>
        <taxon>Streptophyta</taxon>
        <taxon>Embryophyta</taxon>
        <taxon>Tracheophyta</taxon>
        <taxon>Spermatophyta</taxon>
        <taxon>Magnoliopsida</taxon>
        <taxon>eudicotyledons</taxon>
        <taxon>Gunneridae</taxon>
        <taxon>Pentapetalae</taxon>
        <taxon>asterids</taxon>
        <taxon>campanulids</taxon>
        <taxon>Apiales</taxon>
        <taxon>Apiaceae</taxon>
        <taxon>Apioideae</taxon>
        <taxon>apioid superclade</taxon>
        <taxon>Tordylieae</taxon>
        <taxon>Tordyliinae</taxon>
        <taxon>Heracleum</taxon>
    </lineage>
</organism>
<dbReference type="Pfam" id="PF00067">
    <property type="entry name" value="p450"/>
    <property type="match status" value="1"/>
</dbReference>
<dbReference type="SUPFAM" id="SSF48264">
    <property type="entry name" value="Cytochrome P450"/>
    <property type="match status" value="1"/>
</dbReference>
<dbReference type="CDD" id="cd11043">
    <property type="entry name" value="CYP90-like"/>
    <property type="match status" value="1"/>
</dbReference>
<evidence type="ECO:0000256" key="11">
    <source>
        <dbReference type="ARBA" id="ARBA00023136"/>
    </source>
</evidence>
<evidence type="ECO:0000256" key="2">
    <source>
        <dbReference type="ARBA" id="ARBA00004167"/>
    </source>
</evidence>
<keyword evidence="7 17" id="KW-1133">Transmembrane helix</keyword>
<dbReference type="GO" id="GO:0010295">
    <property type="term" value="F:(+)-abscisic acid 8'-hydroxylase activity"/>
    <property type="evidence" value="ECO:0007669"/>
    <property type="project" value="UniProtKB-EC"/>
</dbReference>
<evidence type="ECO:0000256" key="16">
    <source>
        <dbReference type="RuleBase" id="RU000461"/>
    </source>
</evidence>
<evidence type="ECO:0000256" key="17">
    <source>
        <dbReference type="SAM" id="Phobius"/>
    </source>
</evidence>
<reference evidence="18" key="2">
    <citation type="submission" date="2023-05" db="EMBL/GenBank/DDBJ databases">
        <authorList>
            <person name="Schelkunov M.I."/>
        </authorList>
    </citation>
    <scope>NUCLEOTIDE SEQUENCE</scope>
    <source>
        <strain evidence="18">Hsosn_3</strain>
        <tissue evidence="18">Leaf</tissue>
    </source>
</reference>
<dbReference type="GO" id="GO:0009805">
    <property type="term" value="P:coumarin biosynthetic process"/>
    <property type="evidence" value="ECO:0007669"/>
    <property type="project" value="UniProtKB-ARBA"/>
</dbReference>
<keyword evidence="10 16" id="KW-0503">Monooxygenase</keyword>
<feature type="binding site" description="axial binding residue" evidence="15">
    <location>
        <position position="416"/>
    </location>
    <ligand>
        <name>heme</name>
        <dbReference type="ChEBI" id="CHEBI:30413"/>
    </ligand>
    <ligandPart>
        <name>Fe</name>
        <dbReference type="ChEBI" id="CHEBI:18248"/>
    </ligandPart>
</feature>
<reference evidence="18" key="1">
    <citation type="submission" date="2023-02" db="EMBL/GenBank/DDBJ databases">
        <title>Genome of toxic invasive species Heracleum sosnowskyi carries increased number of genes despite the absence of recent whole-genome duplications.</title>
        <authorList>
            <person name="Schelkunov M."/>
            <person name="Shtratnikova V."/>
            <person name="Makarenko M."/>
            <person name="Klepikova A."/>
            <person name="Omelchenko D."/>
            <person name="Novikova G."/>
            <person name="Obukhova E."/>
            <person name="Bogdanov V."/>
            <person name="Penin A."/>
            <person name="Logacheva M."/>
        </authorList>
    </citation>
    <scope>NUCLEOTIDE SEQUENCE</scope>
    <source>
        <strain evidence="18">Hsosn_3</strain>
        <tissue evidence="18">Leaf</tissue>
    </source>
</reference>
<dbReference type="AlphaFoldDB" id="A0AAD8GXP8"/>
<evidence type="ECO:0000256" key="6">
    <source>
        <dbReference type="ARBA" id="ARBA00022723"/>
    </source>
</evidence>
<comment type="pathway">
    <text evidence="13">Plant hormone degradation; abscisic acid degradation.</text>
</comment>
<dbReference type="InterPro" id="IPR001128">
    <property type="entry name" value="Cyt_P450"/>
</dbReference>
<evidence type="ECO:0000313" key="18">
    <source>
        <dbReference type="EMBL" id="KAK1357247.1"/>
    </source>
</evidence>
<dbReference type="PANTHER" id="PTHR24286">
    <property type="entry name" value="CYTOCHROME P450 26"/>
    <property type="match status" value="1"/>
</dbReference>
<comment type="catalytic activity">
    <reaction evidence="12">
        <text>2-cis-(+)-abscisate + reduced [NADPH--hemoprotein reductase] + O2 = (+)-8'-hydroxyabscisate + oxidized [NADPH--hemoprotein reductase] + H2O + H(+)</text>
        <dbReference type="Rhea" id="RHEA:12897"/>
        <dbReference type="Rhea" id="RHEA-COMP:11964"/>
        <dbReference type="Rhea" id="RHEA-COMP:11965"/>
        <dbReference type="ChEBI" id="CHEBI:15377"/>
        <dbReference type="ChEBI" id="CHEBI:15378"/>
        <dbReference type="ChEBI" id="CHEBI:15379"/>
        <dbReference type="ChEBI" id="CHEBI:37569"/>
        <dbReference type="ChEBI" id="CHEBI:57618"/>
        <dbReference type="ChEBI" id="CHEBI:58210"/>
        <dbReference type="ChEBI" id="CHEBI:58490"/>
        <dbReference type="EC" id="1.14.14.137"/>
    </reaction>
</comment>
<dbReference type="GO" id="GO:0020037">
    <property type="term" value="F:heme binding"/>
    <property type="evidence" value="ECO:0007669"/>
    <property type="project" value="InterPro"/>
</dbReference>
<evidence type="ECO:0000256" key="13">
    <source>
        <dbReference type="ARBA" id="ARBA00060633"/>
    </source>
</evidence>
<keyword evidence="4 15" id="KW-0349">Heme</keyword>
<evidence type="ECO:0000256" key="14">
    <source>
        <dbReference type="ARBA" id="ARBA00066338"/>
    </source>
</evidence>
<evidence type="ECO:0000256" key="4">
    <source>
        <dbReference type="ARBA" id="ARBA00022617"/>
    </source>
</evidence>
<dbReference type="GO" id="GO:0016125">
    <property type="term" value="P:sterol metabolic process"/>
    <property type="evidence" value="ECO:0007669"/>
    <property type="project" value="TreeGrafter"/>
</dbReference>
<dbReference type="PROSITE" id="PS00086">
    <property type="entry name" value="CYTOCHROME_P450"/>
    <property type="match status" value="1"/>
</dbReference>
<comment type="similarity">
    <text evidence="3 16">Belongs to the cytochrome P450 family.</text>
</comment>
<keyword evidence="11 17" id="KW-0472">Membrane</keyword>
<evidence type="ECO:0000256" key="1">
    <source>
        <dbReference type="ARBA" id="ARBA00001971"/>
    </source>
</evidence>
<comment type="subcellular location">
    <subcellularLocation>
        <location evidence="2">Membrane</location>
        <topology evidence="2">Single-pass membrane protein</topology>
    </subcellularLocation>
</comment>
<dbReference type="EMBL" id="JAUIZM010000011">
    <property type="protein sequence ID" value="KAK1357247.1"/>
    <property type="molecule type" value="Genomic_DNA"/>
</dbReference>
<comment type="caution">
    <text evidence="18">The sequence shown here is derived from an EMBL/GenBank/DDBJ whole genome shotgun (WGS) entry which is preliminary data.</text>
</comment>
<keyword evidence="5 17" id="KW-0812">Transmembrane</keyword>
<dbReference type="GO" id="GO:0016020">
    <property type="term" value="C:membrane"/>
    <property type="evidence" value="ECO:0007669"/>
    <property type="project" value="UniProtKB-SubCell"/>
</dbReference>
<dbReference type="PRINTS" id="PR00385">
    <property type="entry name" value="P450"/>
</dbReference>
<keyword evidence="19" id="KW-1185">Reference proteome</keyword>
<name>A0AAD8GXP8_9APIA</name>
<evidence type="ECO:0000256" key="8">
    <source>
        <dbReference type="ARBA" id="ARBA00023002"/>
    </source>
</evidence>
<dbReference type="GO" id="GO:0046345">
    <property type="term" value="P:abscisic acid catabolic process"/>
    <property type="evidence" value="ECO:0007669"/>
    <property type="project" value="UniProtKB-ARBA"/>
</dbReference>
<feature type="transmembrane region" description="Helical" evidence="17">
    <location>
        <begin position="6"/>
        <end position="26"/>
    </location>
</feature>
<keyword evidence="8 16" id="KW-0560">Oxidoreductase</keyword>
<dbReference type="PRINTS" id="PR00463">
    <property type="entry name" value="EP450I"/>
</dbReference>
<dbReference type="Gene3D" id="1.10.630.10">
    <property type="entry name" value="Cytochrome P450"/>
    <property type="match status" value="1"/>
</dbReference>
<dbReference type="InterPro" id="IPR036396">
    <property type="entry name" value="Cyt_P450_sf"/>
</dbReference>